<dbReference type="AlphaFoldDB" id="A0A9W8IFX4"/>
<accession>A0A9W8IFX4</accession>
<proteinExistence type="predicted"/>
<dbReference type="Proteomes" id="UP001140074">
    <property type="component" value="Unassembled WGS sequence"/>
</dbReference>
<gene>
    <name evidence="1" type="ORF">GGH94_004103</name>
</gene>
<organism evidence="1 2">
    <name type="scientific">Coemansia aciculifera</name>
    <dbReference type="NCBI Taxonomy" id="417176"/>
    <lineage>
        <taxon>Eukaryota</taxon>
        <taxon>Fungi</taxon>
        <taxon>Fungi incertae sedis</taxon>
        <taxon>Zoopagomycota</taxon>
        <taxon>Kickxellomycotina</taxon>
        <taxon>Kickxellomycetes</taxon>
        <taxon>Kickxellales</taxon>
        <taxon>Kickxellaceae</taxon>
        <taxon>Coemansia</taxon>
    </lineage>
</organism>
<evidence type="ECO:0000313" key="1">
    <source>
        <dbReference type="EMBL" id="KAJ2862689.1"/>
    </source>
</evidence>
<reference evidence="1" key="1">
    <citation type="submission" date="2022-07" db="EMBL/GenBank/DDBJ databases">
        <title>Phylogenomic reconstructions and comparative analyses of Kickxellomycotina fungi.</title>
        <authorList>
            <person name="Reynolds N.K."/>
            <person name="Stajich J.E."/>
            <person name="Barry K."/>
            <person name="Grigoriev I.V."/>
            <person name="Crous P."/>
            <person name="Smith M.E."/>
        </authorList>
    </citation>
    <scope>NUCLEOTIDE SEQUENCE</scope>
    <source>
        <strain evidence="1">RSA 476</strain>
    </source>
</reference>
<keyword evidence="2" id="KW-1185">Reference proteome</keyword>
<comment type="caution">
    <text evidence="1">The sequence shown here is derived from an EMBL/GenBank/DDBJ whole genome shotgun (WGS) entry which is preliminary data.</text>
</comment>
<evidence type="ECO:0000313" key="2">
    <source>
        <dbReference type="Proteomes" id="UP001140074"/>
    </source>
</evidence>
<protein>
    <submittedName>
        <fullName evidence="1">Uncharacterized protein</fullName>
    </submittedName>
</protein>
<name>A0A9W8IFX4_9FUNG</name>
<dbReference type="EMBL" id="JANBUY010000155">
    <property type="protein sequence ID" value="KAJ2862689.1"/>
    <property type="molecule type" value="Genomic_DNA"/>
</dbReference>
<sequence length="565" mass="64036">MSTLSPFQTLSAHIVNTVVDHVLGSSRYEFDGLEKGSYGYQKLQLPLLHICRNFRAIVAANFCNICRISLSTLPYGIRIKWNTWPPQSLYRPDTSLFHLPKKIDLTLAMSDICTGNALTSLSRIAYKEGAFPRVRLIRFKFDQSMAWLDEIVSKPGETRANIRAFVQLIRKMAPGTKEIMVVTKFGLQGMTQCLKHHFSDLLIQLYQTVEHVVHQYHGQLEFNKSQLESVRNLISLNYFVKDNSAYFLRLAQSSVPTLNLLSTKSISDFDIAGLIRDNNGDYVRYLCLQNLWLVTWGKSNTSRLPVFPGAVPFPILRILSFRGGYPFGDDTPFRGNAATLMNVGISLDRSMVDMIRTYDIFTPGRHPKLQNVKTELVDGLVPGYFATVADYMQLALSIAPHVPARMIDVDDKTGIIGEPEIMRISDPTSIQVLSLPRSHLKLWEAVVLVRSPPLLSDLYTSYPKLGPIPAGVTLADLPDYAISKFAPMGKRFRCWRLDDDETEVSKEVVHCVILLALVCPNFDYAALAKNKRKEFMELLSATIANEYQKYAPCLQRFLFYGWKER</sequence>